<dbReference type="PANTHER" id="PTHR34069">
    <property type="entry name" value="3-OXOACYL-[ACYL-CARRIER-PROTEIN] SYNTHASE 3"/>
    <property type="match status" value="1"/>
</dbReference>
<feature type="domain" description="Beta-ketoacyl-[acyl-carrier-protein] synthase III C-terminal" evidence="10">
    <location>
        <begin position="225"/>
        <end position="313"/>
    </location>
</feature>
<comment type="similarity">
    <text evidence="2">Belongs to the thiolase-like superfamily. FabH family.</text>
</comment>
<gene>
    <name evidence="12" type="primary">fabH_37</name>
    <name evidence="12" type="ORF">SDC9_72430</name>
</gene>
<comment type="caution">
    <text evidence="12">The sequence shown here is derived from an EMBL/GenBank/DDBJ whole genome shotgun (WGS) entry which is preliminary data.</text>
</comment>
<evidence type="ECO:0000256" key="2">
    <source>
        <dbReference type="ARBA" id="ARBA00008642"/>
    </source>
</evidence>
<keyword evidence="8" id="KW-0275">Fatty acid biosynthesis</keyword>
<reference evidence="12" key="1">
    <citation type="submission" date="2019-08" db="EMBL/GenBank/DDBJ databases">
        <authorList>
            <person name="Kucharzyk K."/>
            <person name="Murdoch R.W."/>
            <person name="Higgins S."/>
            <person name="Loffler F."/>
        </authorList>
    </citation>
    <scope>NUCLEOTIDE SEQUENCE</scope>
</reference>
<evidence type="ECO:0000256" key="5">
    <source>
        <dbReference type="ARBA" id="ARBA00022679"/>
    </source>
</evidence>
<comment type="pathway">
    <text evidence="1">Lipid metabolism.</text>
</comment>
<evidence type="ECO:0000256" key="6">
    <source>
        <dbReference type="ARBA" id="ARBA00022832"/>
    </source>
</evidence>
<dbReference type="NCBIfam" id="TIGR00747">
    <property type="entry name" value="fabH"/>
    <property type="match status" value="1"/>
</dbReference>
<evidence type="ECO:0000259" key="10">
    <source>
        <dbReference type="Pfam" id="PF08541"/>
    </source>
</evidence>
<keyword evidence="4" id="KW-0444">Lipid biosynthesis</keyword>
<dbReference type="HAMAP" id="MF_01815">
    <property type="entry name" value="FabH"/>
    <property type="match status" value="1"/>
</dbReference>
<evidence type="ECO:0000256" key="9">
    <source>
        <dbReference type="ARBA" id="ARBA00023315"/>
    </source>
</evidence>
<dbReference type="InterPro" id="IPR016039">
    <property type="entry name" value="Thiolase-like"/>
</dbReference>
<keyword evidence="7" id="KW-0443">Lipid metabolism</keyword>
<sequence>MSGIKICGAGHYTPPKLVTNADLEKIVDTNDEWITSRTGIKTRHHCVTETHADMCRHAAKTALERAGIKPEEIGVCIVATFSSDFLSPNAASLLQRDLGLLNDTVCFDINAACSGFLFAIHTAECLLAASPRKYGLVLGAEMLSRFINWEDRGTCVLFGDAAGAAVVEWSQEYESLGAVLHCEGDSEMLGVTGSGHKAPPQIFMQGQQVFKFAVNAVPSCMDQALKRGGKTVDDVDFFVFHQANTRIIDLAVRKYHIPEEKYYKNIEKYGNTSAASIPMVLSELTELGKVGPGSRVMLVGFGGGRAWGAALAEFK</sequence>
<feature type="domain" description="Beta-ketoacyl-[acyl-carrier-protein] synthase III N-terminal" evidence="11">
    <location>
        <begin position="107"/>
        <end position="184"/>
    </location>
</feature>
<evidence type="ECO:0000256" key="4">
    <source>
        <dbReference type="ARBA" id="ARBA00022516"/>
    </source>
</evidence>
<dbReference type="GO" id="GO:0033818">
    <property type="term" value="F:beta-ketoacyl-acyl-carrier-protein synthase III activity"/>
    <property type="evidence" value="ECO:0007669"/>
    <property type="project" value="UniProtKB-EC"/>
</dbReference>
<dbReference type="InterPro" id="IPR013751">
    <property type="entry name" value="ACP_syn_III_N"/>
</dbReference>
<proteinExistence type="inferred from homology"/>
<dbReference type="NCBIfam" id="NF006829">
    <property type="entry name" value="PRK09352.1"/>
    <property type="match status" value="1"/>
</dbReference>
<dbReference type="Pfam" id="PF08541">
    <property type="entry name" value="ACP_syn_III_C"/>
    <property type="match status" value="1"/>
</dbReference>
<dbReference type="GO" id="GO:0006633">
    <property type="term" value="P:fatty acid biosynthetic process"/>
    <property type="evidence" value="ECO:0007669"/>
    <property type="project" value="UniProtKB-KW"/>
</dbReference>
<dbReference type="PANTHER" id="PTHR34069:SF2">
    <property type="entry name" value="BETA-KETOACYL-[ACYL-CARRIER-PROTEIN] SYNTHASE III"/>
    <property type="match status" value="1"/>
</dbReference>
<evidence type="ECO:0000256" key="3">
    <source>
        <dbReference type="ARBA" id="ARBA00022490"/>
    </source>
</evidence>
<name>A0A644YCA3_9ZZZZ</name>
<dbReference type="CDD" id="cd00830">
    <property type="entry name" value="KAS_III"/>
    <property type="match status" value="1"/>
</dbReference>
<dbReference type="EC" id="2.3.1.180" evidence="12"/>
<evidence type="ECO:0000256" key="8">
    <source>
        <dbReference type="ARBA" id="ARBA00023160"/>
    </source>
</evidence>
<dbReference type="InterPro" id="IPR004655">
    <property type="entry name" value="FabH"/>
</dbReference>
<keyword evidence="9 12" id="KW-0012">Acyltransferase</keyword>
<evidence type="ECO:0000259" key="11">
    <source>
        <dbReference type="Pfam" id="PF08545"/>
    </source>
</evidence>
<evidence type="ECO:0000256" key="7">
    <source>
        <dbReference type="ARBA" id="ARBA00023098"/>
    </source>
</evidence>
<dbReference type="GO" id="GO:0044550">
    <property type="term" value="P:secondary metabolite biosynthetic process"/>
    <property type="evidence" value="ECO:0007669"/>
    <property type="project" value="TreeGrafter"/>
</dbReference>
<protein>
    <submittedName>
        <fullName evidence="12">3-oxoacyl-[acyl-carrier-protein] synthase 3</fullName>
        <ecNumber evidence="12">2.3.1.180</ecNumber>
    </submittedName>
</protein>
<evidence type="ECO:0000313" key="12">
    <source>
        <dbReference type="EMBL" id="MPM25929.1"/>
    </source>
</evidence>
<dbReference type="SUPFAM" id="SSF53901">
    <property type="entry name" value="Thiolase-like"/>
    <property type="match status" value="1"/>
</dbReference>
<dbReference type="Gene3D" id="3.40.47.10">
    <property type="match status" value="1"/>
</dbReference>
<dbReference type="GO" id="GO:0004315">
    <property type="term" value="F:3-oxoacyl-[acyl-carrier-protein] synthase activity"/>
    <property type="evidence" value="ECO:0007669"/>
    <property type="project" value="InterPro"/>
</dbReference>
<keyword evidence="3" id="KW-0963">Cytoplasm</keyword>
<accession>A0A644YCA3</accession>
<dbReference type="InterPro" id="IPR013747">
    <property type="entry name" value="ACP_syn_III_C"/>
</dbReference>
<dbReference type="Pfam" id="PF08545">
    <property type="entry name" value="ACP_syn_III"/>
    <property type="match status" value="1"/>
</dbReference>
<organism evidence="12">
    <name type="scientific">bioreactor metagenome</name>
    <dbReference type="NCBI Taxonomy" id="1076179"/>
    <lineage>
        <taxon>unclassified sequences</taxon>
        <taxon>metagenomes</taxon>
        <taxon>ecological metagenomes</taxon>
    </lineage>
</organism>
<evidence type="ECO:0000256" key="1">
    <source>
        <dbReference type="ARBA" id="ARBA00005189"/>
    </source>
</evidence>
<keyword evidence="5 12" id="KW-0808">Transferase</keyword>
<dbReference type="EMBL" id="VSSQ01004611">
    <property type="protein sequence ID" value="MPM25929.1"/>
    <property type="molecule type" value="Genomic_DNA"/>
</dbReference>
<keyword evidence="6" id="KW-0276">Fatty acid metabolism</keyword>
<dbReference type="AlphaFoldDB" id="A0A644YCA3"/>